<dbReference type="InterPro" id="IPR050410">
    <property type="entry name" value="CCR4/nocturin_mRNA_transcr"/>
</dbReference>
<dbReference type="Pfam" id="PF03372">
    <property type="entry name" value="Exo_endo_phos"/>
    <property type="match status" value="1"/>
</dbReference>
<dbReference type="Proteomes" id="UP000316727">
    <property type="component" value="Unassembled WGS sequence"/>
</dbReference>
<proteinExistence type="predicted"/>
<feature type="chain" id="PRO_5021213174" evidence="1">
    <location>
        <begin position="23"/>
        <end position="287"/>
    </location>
</feature>
<accession>A0A501W7P4</accession>
<dbReference type="PANTHER" id="PTHR12121">
    <property type="entry name" value="CARBON CATABOLITE REPRESSOR PROTEIN 4"/>
    <property type="match status" value="1"/>
</dbReference>
<dbReference type="CDD" id="cd09083">
    <property type="entry name" value="EEP-1"/>
    <property type="match status" value="1"/>
</dbReference>
<dbReference type="GO" id="GO:0004519">
    <property type="term" value="F:endonuclease activity"/>
    <property type="evidence" value="ECO:0007669"/>
    <property type="project" value="UniProtKB-KW"/>
</dbReference>
<sequence length="287" mass="32925">MTTKFLYFAGLLVLFCATSILAQTQTMRVTTYNIRYDNKSDTVNAWQKRLPVIADLVQFHDFDIFGTQEVQHHQLEGMAKALPGYGYIGVGRDDGKQAGEYAAVFYKKDKYKLLKQGNFWLSETPEKPGKGWDADFPRVCTWGQFRDQQSGLEFYLFNVHFDHRGEKARQESVKLMQQKIKEIAKSAPVILTGDFNFSQKDEKYKAMSAGSNLTAAFQLAEKRYAHRGTFNGFEATRQTDERIDHIWLSPGFKVTRYGILTDTYANGLFPSDHFPVMAEVKFEAKKK</sequence>
<keyword evidence="3" id="KW-0540">Nuclease</keyword>
<dbReference type="OrthoDB" id="9793162at2"/>
<reference evidence="3 4" key="1">
    <citation type="submission" date="2019-06" db="EMBL/GenBank/DDBJ databases">
        <title>A novel bacterium of genus Pontibacter, isolated from marine sediment.</title>
        <authorList>
            <person name="Huang H."/>
            <person name="Mo K."/>
            <person name="Hu Y."/>
        </authorList>
    </citation>
    <scope>NUCLEOTIDE SEQUENCE [LARGE SCALE GENOMIC DNA]</scope>
    <source>
        <strain evidence="3 4">HB172049</strain>
    </source>
</reference>
<keyword evidence="1" id="KW-0732">Signal</keyword>
<evidence type="ECO:0000313" key="3">
    <source>
        <dbReference type="EMBL" id="TPE44350.1"/>
    </source>
</evidence>
<evidence type="ECO:0000259" key="2">
    <source>
        <dbReference type="Pfam" id="PF03372"/>
    </source>
</evidence>
<feature type="domain" description="Endonuclease/exonuclease/phosphatase" evidence="2">
    <location>
        <begin position="31"/>
        <end position="273"/>
    </location>
</feature>
<dbReference type="Gene3D" id="3.60.10.10">
    <property type="entry name" value="Endonuclease/exonuclease/phosphatase"/>
    <property type="match status" value="1"/>
</dbReference>
<dbReference type="EMBL" id="VFRQ01000004">
    <property type="protein sequence ID" value="TPE44350.1"/>
    <property type="molecule type" value="Genomic_DNA"/>
</dbReference>
<dbReference type="SUPFAM" id="SSF56219">
    <property type="entry name" value="DNase I-like"/>
    <property type="match status" value="1"/>
</dbReference>
<keyword evidence="4" id="KW-1185">Reference proteome</keyword>
<dbReference type="RefSeq" id="WP_140621241.1">
    <property type="nucleotide sequence ID" value="NZ_VFRQ01000004.1"/>
</dbReference>
<dbReference type="InterPro" id="IPR005135">
    <property type="entry name" value="Endo/exonuclease/phosphatase"/>
</dbReference>
<keyword evidence="3" id="KW-0255">Endonuclease</keyword>
<feature type="signal peptide" evidence="1">
    <location>
        <begin position="1"/>
        <end position="22"/>
    </location>
</feature>
<evidence type="ECO:0000256" key="1">
    <source>
        <dbReference type="SAM" id="SignalP"/>
    </source>
</evidence>
<keyword evidence="3" id="KW-0378">Hydrolase</keyword>
<dbReference type="GO" id="GO:0000175">
    <property type="term" value="F:3'-5'-RNA exonuclease activity"/>
    <property type="evidence" value="ECO:0007669"/>
    <property type="project" value="TreeGrafter"/>
</dbReference>
<name>A0A501W7P4_9BACT</name>
<keyword evidence="3" id="KW-0269">Exonuclease</keyword>
<dbReference type="InterPro" id="IPR036691">
    <property type="entry name" value="Endo/exonu/phosph_ase_sf"/>
</dbReference>
<dbReference type="AlphaFoldDB" id="A0A501W7P4"/>
<comment type="caution">
    <text evidence="3">The sequence shown here is derived from an EMBL/GenBank/DDBJ whole genome shotgun (WGS) entry which is preliminary data.</text>
</comment>
<gene>
    <name evidence="3" type="ORF">FJM65_09370</name>
</gene>
<organism evidence="3 4">
    <name type="scientific">Pontibacter mangrovi</name>
    <dbReference type="NCBI Taxonomy" id="2589816"/>
    <lineage>
        <taxon>Bacteria</taxon>
        <taxon>Pseudomonadati</taxon>
        <taxon>Bacteroidota</taxon>
        <taxon>Cytophagia</taxon>
        <taxon>Cytophagales</taxon>
        <taxon>Hymenobacteraceae</taxon>
        <taxon>Pontibacter</taxon>
    </lineage>
</organism>
<evidence type="ECO:0000313" key="4">
    <source>
        <dbReference type="Proteomes" id="UP000316727"/>
    </source>
</evidence>
<protein>
    <submittedName>
        <fullName evidence="3">Endonuclease/exonuclease/phosphatase family protein</fullName>
    </submittedName>
</protein>
<dbReference type="PANTHER" id="PTHR12121:SF36">
    <property type="entry name" value="ENDONUCLEASE_EXONUCLEASE_PHOSPHATASE DOMAIN-CONTAINING PROTEIN"/>
    <property type="match status" value="1"/>
</dbReference>